<dbReference type="RefSeq" id="WP_013105935.1">
    <property type="nucleotide sequence ID" value="NC_014145.1"/>
</dbReference>
<dbReference type="Proteomes" id="UP000002372">
    <property type="component" value="Chromosome"/>
</dbReference>
<dbReference type="GeneID" id="57201363"/>
<reference evidence="3" key="2">
    <citation type="journal article" date="2010" name="PLoS Genet.">
        <title>Structure, function, and evolution of the Thiomonas spp. genome.</title>
        <authorList>
            <person name="Arsene-Ploetze F."/>
            <person name="Koechler S."/>
            <person name="Marchal M."/>
            <person name="Coppee J.Y."/>
            <person name="Chandler M."/>
            <person name="Bonnefoy V."/>
            <person name="Brochier-Armanet C."/>
            <person name="Barakat M."/>
            <person name="Barbe V."/>
            <person name="Battaglia-Brunet F."/>
            <person name="Bruneel O."/>
            <person name="Bryan C.G."/>
            <person name="Cleiss-Arnold J."/>
            <person name="Cruveiller S."/>
            <person name="Erhardt M."/>
            <person name="Heinrich-Salmeron A."/>
            <person name="Hommais F."/>
            <person name="Joulian C."/>
            <person name="Krin E."/>
            <person name="Lieutaud A."/>
            <person name="Lievremont D."/>
            <person name="Michel C."/>
            <person name="Muller D."/>
            <person name="Ortet P."/>
            <person name="Proux C."/>
            <person name="Siguier P."/>
            <person name="Roche D."/>
            <person name="Rouy Z."/>
            <person name="Salvignol G."/>
            <person name="Slyemi D."/>
            <person name="Talla E."/>
            <person name="Weiss S."/>
            <person name="Weissenbach J."/>
            <person name="Medigue C."/>
            <person name="Bertin P.N."/>
        </authorList>
    </citation>
    <scope>NUCLEOTIDE SEQUENCE [LARGE SCALE GENOMIC DNA]</scope>
    <source>
        <strain evidence="3">DSM 22701 / CIP 110005 / 3As</strain>
    </source>
</reference>
<accession>D6CTJ7</accession>
<dbReference type="EMBL" id="FP475956">
    <property type="protein sequence ID" value="CAZ88616.1"/>
    <property type="molecule type" value="Genomic_DNA"/>
</dbReference>
<dbReference type="EMBL" id="CTRI01000012">
    <property type="protein sequence ID" value="CQR32121.1"/>
    <property type="molecule type" value="Genomic_DNA"/>
</dbReference>
<organism evidence="1 3">
    <name type="scientific">Thiomonas arsenitoxydans (strain DSM 22701 / CIP 110005 / 3As)</name>
    <dbReference type="NCBI Taxonomy" id="426114"/>
    <lineage>
        <taxon>Bacteria</taxon>
        <taxon>Pseudomonadati</taxon>
        <taxon>Pseudomonadota</taxon>
        <taxon>Betaproteobacteria</taxon>
        <taxon>Burkholderiales</taxon>
        <taxon>Thiomonas</taxon>
    </lineage>
</organism>
<reference evidence="2 4" key="4">
    <citation type="submission" date="2015-03" db="EMBL/GenBank/DDBJ databases">
        <authorList>
            <person name="Regsiter A."/>
            <person name="william w."/>
        </authorList>
    </citation>
    <scope>NUCLEOTIDE SEQUENCE [LARGE SCALE GENOMIC DNA]</scope>
    <source>
        <strain evidence="2 4">CB1</strain>
    </source>
</reference>
<evidence type="ECO:0000313" key="4">
    <source>
        <dbReference type="Proteomes" id="UP000078599"/>
    </source>
</evidence>
<evidence type="ECO:0000313" key="2">
    <source>
        <dbReference type="EMBL" id="CQR32121.1"/>
    </source>
</evidence>
<evidence type="ECO:0000313" key="3">
    <source>
        <dbReference type="Proteomes" id="UP000002372"/>
    </source>
</evidence>
<keyword evidence="4" id="KW-1185">Reference proteome</keyword>
<sequence length="57" mass="6432">MKDIRFLKWWNGYRKDDVAAFADDLADTLIQRKFAEATDAPVAQDVLPKGKAPAPQK</sequence>
<proteinExistence type="predicted"/>
<reference evidence="1" key="3">
    <citation type="submission" date="2010-07" db="EMBL/GenBank/DDBJ databases">
        <authorList>
            <person name="Genoscope - CEA"/>
        </authorList>
    </citation>
    <scope>NUCLEOTIDE SEQUENCE</scope>
    <source>
        <strain evidence="1">3As</strain>
    </source>
</reference>
<evidence type="ECO:0000313" key="1">
    <source>
        <dbReference type="EMBL" id="CAZ88616.1"/>
    </source>
</evidence>
<protein>
    <submittedName>
        <fullName evidence="1">Uncharacterized protein</fullName>
    </submittedName>
</protein>
<gene>
    <name evidence="1" type="ordered locus">THI_1953</name>
    <name evidence="2" type="ORF">THICB1_20074</name>
</gene>
<dbReference type="KEGG" id="thi:THI_1953"/>
<dbReference type="HOGENOM" id="CLU_2992498_0_0_4"/>
<dbReference type="AlphaFoldDB" id="D6CTJ7"/>
<reference key="1">
    <citation type="submission" date="2009-07" db="EMBL/GenBank/DDBJ databases">
        <authorList>
            <person name="Genoscope - CEA"/>
        </authorList>
    </citation>
    <scope>NUCLEOTIDE SEQUENCE</scope>
    <source>
        <strain>3As</strain>
    </source>
</reference>
<dbReference type="Proteomes" id="UP000078599">
    <property type="component" value="Unassembled WGS sequence"/>
</dbReference>
<name>D6CTJ7_THIA3</name>